<name>A0A248LGU0_9NEIS</name>
<dbReference type="InterPro" id="IPR005746">
    <property type="entry name" value="Thioredoxin"/>
</dbReference>
<feature type="active site" description="Nucleophile" evidence="8">
    <location>
        <position position="33"/>
    </location>
</feature>
<evidence type="ECO:0000256" key="2">
    <source>
        <dbReference type="ARBA" id="ARBA00022448"/>
    </source>
</evidence>
<evidence type="ECO:0000256" key="7">
    <source>
        <dbReference type="PIRNR" id="PIRNR000077"/>
    </source>
</evidence>
<dbReference type="FunFam" id="3.40.30.10:FF:000155">
    <property type="entry name" value="Thioredoxin"/>
    <property type="match status" value="1"/>
</dbReference>
<evidence type="ECO:0000256" key="4">
    <source>
        <dbReference type="ARBA" id="ARBA00023157"/>
    </source>
</evidence>
<dbReference type="EMBL" id="CP022115">
    <property type="protein sequence ID" value="ASJ23413.1"/>
    <property type="molecule type" value="Genomic_DNA"/>
</dbReference>
<evidence type="ECO:0000313" key="12">
    <source>
        <dbReference type="EMBL" id="MCG9024676.1"/>
    </source>
</evidence>
<dbReference type="Proteomes" id="UP000197424">
    <property type="component" value="Chromosome"/>
</dbReference>
<dbReference type="Pfam" id="PF00085">
    <property type="entry name" value="Thioredoxin"/>
    <property type="match status" value="1"/>
</dbReference>
<dbReference type="PANTHER" id="PTHR45663:SF40">
    <property type="entry name" value="THIOREDOXIN 2"/>
    <property type="match status" value="1"/>
</dbReference>
<feature type="site" description="Contributes to redox potential value" evidence="8">
    <location>
        <position position="31"/>
    </location>
</feature>
<comment type="similarity">
    <text evidence="1 7">Belongs to the thioredoxin family.</text>
</comment>
<evidence type="ECO:0000256" key="5">
    <source>
        <dbReference type="ARBA" id="ARBA00023284"/>
    </source>
</evidence>
<dbReference type="PROSITE" id="PS00194">
    <property type="entry name" value="THIOREDOXIN_1"/>
    <property type="match status" value="1"/>
</dbReference>
<protein>
    <recommendedName>
        <fullName evidence="6 7">Thioredoxin</fullName>
    </recommendedName>
</protein>
<evidence type="ECO:0000256" key="9">
    <source>
        <dbReference type="PIRSR" id="PIRSR000077-4"/>
    </source>
</evidence>
<dbReference type="InterPro" id="IPR036249">
    <property type="entry name" value="Thioredoxin-like_sf"/>
</dbReference>
<proteinExistence type="inferred from homology"/>
<dbReference type="Gene3D" id="3.40.30.10">
    <property type="entry name" value="Glutaredoxin"/>
    <property type="match status" value="1"/>
</dbReference>
<evidence type="ECO:0000256" key="6">
    <source>
        <dbReference type="NCBIfam" id="TIGR01068"/>
    </source>
</evidence>
<reference evidence="12 14" key="4">
    <citation type="submission" date="2021-10" db="EMBL/GenBank/DDBJ databases">
        <title>Whole-genome sequencing analysis of Laribacter hongkongensis: virulence gene profiles, carbohydrate-active enzyme prediction, and antimicrobial resistance characterization.</title>
        <authorList>
            <person name="Yuan P."/>
            <person name="Zhan Y."/>
            <person name="Chen D."/>
        </authorList>
    </citation>
    <scope>NUCLEOTIDE SEQUENCE [LARGE SCALE GENOMIC DNA]</scope>
    <source>
        <strain evidence="12 14">W67</strain>
    </source>
</reference>
<keyword evidence="4 9" id="KW-1015">Disulfide bond</keyword>
<dbReference type="RefSeq" id="WP_012696076.1">
    <property type="nucleotide sequence ID" value="NZ_CP022115.1"/>
</dbReference>
<evidence type="ECO:0000313" key="13">
    <source>
        <dbReference type="Proteomes" id="UP000197424"/>
    </source>
</evidence>
<feature type="site" description="Deprotonates C-terminal active site Cys" evidence="8">
    <location>
        <position position="24"/>
    </location>
</feature>
<dbReference type="CDD" id="cd02947">
    <property type="entry name" value="TRX_family"/>
    <property type="match status" value="1"/>
</dbReference>
<dbReference type="GeneID" id="75108936"/>
<dbReference type="OrthoDB" id="9790390at2"/>
<reference evidence="13" key="2">
    <citation type="submission" date="2017-06" db="EMBL/GenBank/DDBJ databases">
        <title>Whole genome sequence of Laribacter hongkongensis LHGZ1.</title>
        <authorList>
            <person name="Chen D."/>
            <person name="Wu H."/>
            <person name="Chen J."/>
        </authorList>
    </citation>
    <scope>NUCLEOTIDE SEQUENCE [LARGE SCALE GENOMIC DNA]</scope>
    <source>
        <strain evidence="13">LHGZ1</strain>
    </source>
</reference>
<dbReference type="NCBIfam" id="TIGR01068">
    <property type="entry name" value="thioredoxin"/>
    <property type="match status" value="1"/>
</dbReference>
<feature type="domain" description="Thioredoxin" evidence="10">
    <location>
        <begin position="1"/>
        <end position="120"/>
    </location>
</feature>
<dbReference type="OMA" id="RMFAPTY"/>
<keyword evidence="3" id="KW-0249">Electron transport</keyword>
<dbReference type="PROSITE" id="PS51352">
    <property type="entry name" value="THIOREDOXIN_2"/>
    <property type="match status" value="1"/>
</dbReference>
<evidence type="ECO:0000256" key="1">
    <source>
        <dbReference type="ARBA" id="ARBA00008987"/>
    </source>
</evidence>
<keyword evidence="2" id="KW-0813">Transport</keyword>
<dbReference type="InterPro" id="IPR017937">
    <property type="entry name" value="Thioredoxin_CS"/>
</dbReference>
<accession>A0A248LGU0</accession>
<dbReference type="InterPro" id="IPR013766">
    <property type="entry name" value="Thioredoxin_domain"/>
</dbReference>
<dbReference type="GO" id="GO:0005829">
    <property type="term" value="C:cytosol"/>
    <property type="evidence" value="ECO:0007669"/>
    <property type="project" value="TreeGrafter"/>
</dbReference>
<evidence type="ECO:0000256" key="3">
    <source>
        <dbReference type="ARBA" id="ARBA00022982"/>
    </source>
</evidence>
<dbReference type="AlphaFoldDB" id="A0A248LGU0"/>
<dbReference type="PIRSF" id="PIRSF000077">
    <property type="entry name" value="Thioredoxin"/>
    <property type="match status" value="1"/>
</dbReference>
<keyword evidence="5 9" id="KW-0676">Redox-active center</keyword>
<feature type="disulfide bond" description="Redox-active" evidence="9">
    <location>
        <begin position="30"/>
        <end position="33"/>
    </location>
</feature>
<evidence type="ECO:0000259" key="10">
    <source>
        <dbReference type="PROSITE" id="PS51352"/>
    </source>
</evidence>
<sequence>MAVQILTQANFNETVQSDKPVIIDFWAPWCAPCRMFAPIFEAAADKHPDILFAKVNTEEEQALASAFGIRSIPTLMVFREQIMLFQQAGALPANGLEQLIGQVRSVDMDEVRRQIEAEKPGQ</sequence>
<dbReference type="GO" id="GO:0015035">
    <property type="term" value="F:protein-disulfide reductase activity"/>
    <property type="evidence" value="ECO:0007669"/>
    <property type="project" value="UniProtKB-UniRule"/>
</dbReference>
<evidence type="ECO:0000313" key="11">
    <source>
        <dbReference type="EMBL" id="ASJ23413.1"/>
    </source>
</evidence>
<dbReference type="Proteomes" id="UP001200247">
    <property type="component" value="Unassembled WGS sequence"/>
</dbReference>
<dbReference type="PANTHER" id="PTHR45663">
    <property type="entry name" value="GEO12009P1"/>
    <property type="match status" value="1"/>
</dbReference>
<dbReference type="PRINTS" id="PR00421">
    <property type="entry name" value="THIOREDOXIN"/>
</dbReference>
<evidence type="ECO:0000313" key="14">
    <source>
        <dbReference type="Proteomes" id="UP001200247"/>
    </source>
</evidence>
<reference evidence="11" key="3">
    <citation type="submission" date="2017-06" db="EMBL/GenBank/DDBJ databases">
        <authorList>
            <person name="Kim H.J."/>
            <person name="Triplett B.A."/>
        </authorList>
    </citation>
    <scope>NUCLEOTIDE SEQUENCE</scope>
    <source>
        <strain evidence="11">HLGZ1</strain>
    </source>
</reference>
<feature type="active site" description="Nucleophile" evidence="8">
    <location>
        <position position="30"/>
    </location>
</feature>
<gene>
    <name evidence="12" type="primary">trxA</name>
    <name evidence="12" type="ORF">LH440_01915</name>
    <name evidence="11" type="ORF">LHGZ1_0582</name>
</gene>
<feature type="site" description="Contributes to redox potential value" evidence="8">
    <location>
        <position position="32"/>
    </location>
</feature>
<dbReference type="EMBL" id="JAJAXM010000002">
    <property type="protein sequence ID" value="MCG9024676.1"/>
    <property type="molecule type" value="Genomic_DNA"/>
</dbReference>
<reference evidence="11" key="1">
    <citation type="journal article" date="2017" name="J. Antimicrob. Chemother.">
        <title>Emergence and genomic analysis of MDR Laribacter hongkongensis strain HLGZ1 from Guangzhou, China.</title>
        <authorList>
            <person name="Wu H.K."/>
            <person name="Chen J.H."/>
            <person name="Yang L."/>
            <person name="Li A.R."/>
            <person name="Su D.H."/>
            <person name="Lin Y.P."/>
            <person name="Chen D.Q."/>
        </authorList>
    </citation>
    <scope>NUCLEOTIDE SEQUENCE</scope>
    <source>
        <strain evidence="11">HLGZ1</strain>
    </source>
</reference>
<dbReference type="SUPFAM" id="SSF52833">
    <property type="entry name" value="Thioredoxin-like"/>
    <property type="match status" value="1"/>
</dbReference>
<organism evidence="11 13">
    <name type="scientific">Laribacter hongkongensis</name>
    <dbReference type="NCBI Taxonomy" id="168471"/>
    <lineage>
        <taxon>Bacteria</taxon>
        <taxon>Pseudomonadati</taxon>
        <taxon>Pseudomonadota</taxon>
        <taxon>Betaproteobacteria</taxon>
        <taxon>Neisseriales</taxon>
        <taxon>Aquaspirillaceae</taxon>
        <taxon>Laribacter</taxon>
    </lineage>
</organism>
<evidence type="ECO:0000256" key="8">
    <source>
        <dbReference type="PIRSR" id="PIRSR000077-1"/>
    </source>
</evidence>